<feature type="chain" id="PRO_5001708699" description="Gluconate 2-dehydrogenase subunit 3 family protein" evidence="1">
    <location>
        <begin position="35"/>
        <end position="199"/>
    </location>
</feature>
<accession>A0A075NWW8</accession>
<evidence type="ECO:0000313" key="3">
    <source>
        <dbReference type="Proteomes" id="UP000056090"/>
    </source>
</evidence>
<reference evidence="2 3" key="1">
    <citation type="submission" date="2014-06" db="EMBL/GenBank/DDBJ databases">
        <title>Genomes of Alteromonas australica, a world apart.</title>
        <authorList>
            <person name="Gonzaga A."/>
            <person name="Lopez-Perez M."/>
            <person name="Rodriguez-Valera F."/>
        </authorList>
    </citation>
    <scope>NUCLEOTIDE SEQUENCE [LARGE SCALE GENOMIC DNA]</scope>
    <source>
        <strain evidence="2 3">H 17</strain>
    </source>
</reference>
<name>A0A075NWW8_9ALTE</name>
<evidence type="ECO:0008006" key="4">
    <source>
        <dbReference type="Google" id="ProtNLM"/>
    </source>
</evidence>
<dbReference type="KEGG" id="aal:EP13_04280"/>
<dbReference type="Pfam" id="PF13618">
    <property type="entry name" value="Gluconate_2-dh3"/>
    <property type="match status" value="1"/>
</dbReference>
<keyword evidence="1" id="KW-0732">Signal</keyword>
<dbReference type="InterPro" id="IPR006311">
    <property type="entry name" value="TAT_signal"/>
</dbReference>
<keyword evidence="3" id="KW-1185">Reference proteome</keyword>
<gene>
    <name evidence="2" type="ORF">EP13_04280</name>
</gene>
<evidence type="ECO:0000313" key="2">
    <source>
        <dbReference type="EMBL" id="AIF97976.1"/>
    </source>
</evidence>
<dbReference type="PROSITE" id="PS51318">
    <property type="entry name" value="TAT"/>
    <property type="match status" value="1"/>
</dbReference>
<feature type="signal peptide" evidence="1">
    <location>
        <begin position="1"/>
        <end position="34"/>
    </location>
</feature>
<dbReference type="EMBL" id="CP008849">
    <property type="protein sequence ID" value="AIF97976.1"/>
    <property type="molecule type" value="Genomic_DNA"/>
</dbReference>
<dbReference type="AlphaFoldDB" id="A0A075NWW8"/>
<organism evidence="2 3">
    <name type="scientific">Alteromonas australica</name>
    <dbReference type="NCBI Taxonomy" id="589873"/>
    <lineage>
        <taxon>Bacteria</taxon>
        <taxon>Pseudomonadati</taxon>
        <taxon>Pseudomonadota</taxon>
        <taxon>Gammaproteobacteria</taxon>
        <taxon>Alteromonadales</taxon>
        <taxon>Alteromonadaceae</taxon>
        <taxon>Alteromonas/Salinimonas group</taxon>
        <taxon>Alteromonas</taxon>
    </lineage>
</organism>
<sequence length="199" mass="21244">MCETKMNRRDLIKNLATICGVAVANSMVSIPALASAKAFGEKQSGKSPTLFSGDNLAILRQICALTIPPTDTPGAAEVNCHLFIDHQLSTVYSSEQQQSAINVMSAINLASEEINKQSFVNADKTSQLALLSMLEASKAPFSETLRSDFKTIKGLIVFGYYTSQIGATKELTYLAVPGGFKGSVPLTTVGSAFSSKAYY</sequence>
<dbReference type="InterPro" id="IPR027056">
    <property type="entry name" value="Gluconate_2DH_su3"/>
</dbReference>
<proteinExistence type="predicted"/>
<evidence type="ECO:0000256" key="1">
    <source>
        <dbReference type="SAM" id="SignalP"/>
    </source>
</evidence>
<dbReference type="Proteomes" id="UP000056090">
    <property type="component" value="Chromosome"/>
</dbReference>
<protein>
    <recommendedName>
        <fullName evidence="4">Gluconate 2-dehydrogenase subunit 3 family protein</fullName>
    </recommendedName>
</protein>
<dbReference type="eggNOG" id="ENOG5032X28">
    <property type="taxonomic scope" value="Bacteria"/>
</dbReference>